<dbReference type="EMBL" id="GL433836">
    <property type="protein sequence ID" value="EFN59029.1"/>
    <property type="molecule type" value="Genomic_DNA"/>
</dbReference>
<feature type="region of interest" description="Disordered" evidence="6">
    <location>
        <begin position="96"/>
        <end position="123"/>
    </location>
</feature>
<evidence type="ECO:0000256" key="5">
    <source>
        <dbReference type="ARBA" id="ARBA00023136"/>
    </source>
</evidence>
<feature type="transmembrane region" description="Helical" evidence="7">
    <location>
        <begin position="841"/>
        <end position="865"/>
    </location>
</feature>
<feature type="region of interest" description="Disordered" evidence="6">
    <location>
        <begin position="22"/>
        <end position="42"/>
    </location>
</feature>
<accession>E1Z4C2</accession>
<dbReference type="Proteomes" id="UP000008141">
    <property type="component" value="Unassembled WGS sequence"/>
</dbReference>
<evidence type="ECO:0000313" key="11">
    <source>
        <dbReference type="EMBL" id="EFN59029.1"/>
    </source>
</evidence>
<feature type="transmembrane region" description="Helical" evidence="7">
    <location>
        <begin position="805"/>
        <end position="829"/>
    </location>
</feature>
<keyword evidence="3 7" id="KW-0812">Transmembrane</keyword>
<dbReference type="SUPFAM" id="SSF52540">
    <property type="entry name" value="P-loop containing nucleoside triphosphate hydrolases"/>
    <property type="match status" value="1"/>
</dbReference>
<comment type="subcellular location">
    <subcellularLocation>
        <location evidence="1">Membrane</location>
        <topology evidence="1">Multi-pass membrane protein</topology>
    </subcellularLocation>
</comment>
<dbReference type="OMA" id="CESKAME"/>
<evidence type="ECO:0000313" key="12">
    <source>
        <dbReference type="Proteomes" id="UP000008141"/>
    </source>
</evidence>
<dbReference type="GO" id="GO:0016887">
    <property type="term" value="F:ATP hydrolysis activity"/>
    <property type="evidence" value="ECO:0007669"/>
    <property type="project" value="InterPro"/>
</dbReference>
<keyword evidence="4 7" id="KW-1133">Transmembrane helix</keyword>
<evidence type="ECO:0000256" key="2">
    <source>
        <dbReference type="ARBA" id="ARBA00022448"/>
    </source>
</evidence>
<feature type="domain" description="ABC-2 type transporter transmembrane" evidence="9">
    <location>
        <begin position="713"/>
        <end position="909"/>
    </location>
</feature>
<evidence type="ECO:0000256" key="1">
    <source>
        <dbReference type="ARBA" id="ARBA00004141"/>
    </source>
</evidence>
<evidence type="ECO:0000259" key="8">
    <source>
        <dbReference type="Pfam" id="PF00005"/>
    </source>
</evidence>
<feature type="transmembrane region" description="Helical" evidence="7">
    <location>
        <begin position="731"/>
        <end position="750"/>
    </location>
</feature>
<dbReference type="InterPro" id="IPR013525">
    <property type="entry name" value="ABC2_TM"/>
</dbReference>
<evidence type="ECO:0000256" key="3">
    <source>
        <dbReference type="ARBA" id="ARBA00022692"/>
    </source>
</evidence>
<feature type="compositionally biased region" description="Basic and acidic residues" evidence="6">
    <location>
        <begin position="232"/>
        <end position="246"/>
    </location>
</feature>
<dbReference type="GO" id="GO:0071944">
    <property type="term" value="C:cell periphery"/>
    <property type="evidence" value="ECO:0007669"/>
    <property type="project" value="UniProtKB-ARBA"/>
</dbReference>
<keyword evidence="2" id="KW-0813">Transport</keyword>
<evidence type="ECO:0000256" key="4">
    <source>
        <dbReference type="ARBA" id="ARBA00022989"/>
    </source>
</evidence>
<name>E1Z4C2_CHLVA</name>
<dbReference type="Pfam" id="PF19055">
    <property type="entry name" value="ABC2_membrane_7"/>
    <property type="match status" value="1"/>
</dbReference>
<feature type="region of interest" description="Disordered" evidence="6">
    <location>
        <begin position="211"/>
        <end position="246"/>
    </location>
</feature>
<dbReference type="InParanoid" id="E1Z4C2"/>
<gene>
    <name evidence="11" type="ORF">CHLNCDRAFT_56680</name>
</gene>
<organism evidence="12">
    <name type="scientific">Chlorella variabilis</name>
    <name type="common">Green alga</name>
    <dbReference type="NCBI Taxonomy" id="554065"/>
    <lineage>
        <taxon>Eukaryota</taxon>
        <taxon>Viridiplantae</taxon>
        <taxon>Chlorophyta</taxon>
        <taxon>core chlorophytes</taxon>
        <taxon>Trebouxiophyceae</taxon>
        <taxon>Chlorellales</taxon>
        <taxon>Chlorellaceae</taxon>
        <taxon>Chlorella clade</taxon>
        <taxon>Chlorella</taxon>
    </lineage>
</organism>
<dbReference type="RefSeq" id="XP_005851131.1">
    <property type="nucleotide sequence ID" value="XM_005851069.1"/>
</dbReference>
<feature type="domain" description="ABC transporter" evidence="8">
    <location>
        <begin position="360"/>
        <end position="425"/>
    </location>
</feature>
<dbReference type="GO" id="GO:0005524">
    <property type="term" value="F:ATP binding"/>
    <property type="evidence" value="ECO:0007669"/>
    <property type="project" value="InterPro"/>
</dbReference>
<dbReference type="KEGG" id="cvr:CHLNCDRAFT_56680"/>
<dbReference type="eggNOG" id="KOG0065">
    <property type="taxonomic scope" value="Eukaryota"/>
</dbReference>
<evidence type="ECO:0000256" key="7">
    <source>
        <dbReference type="SAM" id="Phobius"/>
    </source>
</evidence>
<dbReference type="PANTHER" id="PTHR19241">
    <property type="entry name" value="ATP-BINDING CASSETTE TRANSPORTER"/>
    <property type="match status" value="1"/>
</dbReference>
<protein>
    <recommendedName>
        <fullName evidence="13">ABC transporter domain-containing protein</fullName>
    </recommendedName>
</protein>
<dbReference type="Pfam" id="PF00005">
    <property type="entry name" value="ABC_tran"/>
    <property type="match status" value="1"/>
</dbReference>
<proteinExistence type="predicted"/>
<dbReference type="OrthoDB" id="510302at2759"/>
<dbReference type="GeneID" id="17358790"/>
<dbReference type="Pfam" id="PF01061">
    <property type="entry name" value="ABC2_membrane"/>
    <property type="match status" value="1"/>
</dbReference>
<reference evidence="11 12" key="1">
    <citation type="journal article" date="2010" name="Plant Cell">
        <title>The Chlorella variabilis NC64A genome reveals adaptation to photosymbiosis, coevolution with viruses, and cryptic sex.</title>
        <authorList>
            <person name="Blanc G."/>
            <person name="Duncan G."/>
            <person name="Agarkova I."/>
            <person name="Borodovsky M."/>
            <person name="Gurnon J."/>
            <person name="Kuo A."/>
            <person name="Lindquist E."/>
            <person name="Lucas S."/>
            <person name="Pangilinan J."/>
            <person name="Polle J."/>
            <person name="Salamov A."/>
            <person name="Terry A."/>
            <person name="Yamada T."/>
            <person name="Dunigan D.D."/>
            <person name="Grigoriev I.V."/>
            <person name="Claverie J.M."/>
            <person name="Van Etten J.L."/>
        </authorList>
    </citation>
    <scope>NUCLEOTIDE SEQUENCE [LARGE SCALE GENOMIC DNA]</scope>
    <source>
        <strain evidence="11 12">NC64A</strain>
    </source>
</reference>
<feature type="domain" description="ABC transporter family G" evidence="10">
    <location>
        <begin position="581"/>
        <end position="631"/>
    </location>
</feature>
<dbReference type="InterPro" id="IPR043926">
    <property type="entry name" value="ABCG_dom"/>
</dbReference>
<dbReference type="InterPro" id="IPR027417">
    <property type="entry name" value="P-loop_NTPase"/>
</dbReference>
<evidence type="ECO:0000259" key="9">
    <source>
        <dbReference type="Pfam" id="PF01061"/>
    </source>
</evidence>
<evidence type="ECO:0000256" key="6">
    <source>
        <dbReference type="SAM" id="MobiDB-lite"/>
    </source>
</evidence>
<dbReference type="GO" id="GO:0016020">
    <property type="term" value="C:membrane"/>
    <property type="evidence" value="ECO:0007669"/>
    <property type="project" value="UniProtKB-SubCell"/>
</dbReference>
<dbReference type="GO" id="GO:0140359">
    <property type="term" value="F:ABC-type transporter activity"/>
    <property type="evidence" value="ECO:0007669"/>
    <property type="project" value="InterPro"/>
</dbReference>
<dbReference type="InterPro" id="IPR003439">
    <property type="entry name" value="ABC_transporter-like_ATP-bd"/>
</dbReference>
<sequence length="910" mass="96378">MAGTPMRFSTVTPAVVKHASTAVKPASSTAPDGQGLPTPAADTVTGGQWLPTPVHIAEVGGRPAASSTGPSPLALVSMDLLERMYGAAGAAHGTEAPCAPAMQQDGARTEATVASAAPAQREGSKATAAACTATLLEAEGSSITVLQAPPTSSRTTTCSESALYNNSVKDHYDLMKSCLHVGGGRRLPVPVDVDAKACSHQSRTIHVTGSSDVSVAGGLPQAPPHVSRGQHRRDLLPHGQSDEMRELRDKDRRQEEELAAAWRAAAVNATTLAAQLLADPADGEESVAAWLSRRFRELGIKLPSITVAYQGLSVETDAAVGAAGIPSISRWVGLDALLSGDLLRRGGGARSTARLPIIRGIQGVLRPGRLTLLLGPPGAGRSVLLQTLAGQLRPSSTVRIAGTITYNGLAGSEFDLQRTASYVDQASGRAPCQCPEPLSTCSARRVGLHYDVHLPLLTVRETLAFAHDALWAAGCKNDLAAEFAQVLKAEEAEVGAHVLPRQLQDQVVWLMASPELMVEFTLRMLGLEGCADTVRHQRRPEAAADLRRAAGLDSATTFSVVKYLGDLSRTLQANTVISLLQPSGDVMSLFDDVMLLAEGRMLYHGPVDAVTPFFATLGFACPPRKEVPAFVQEVTSAAGQRQLAQPQLLARGHKQACLLASLEEIEVAFWGGEAGPGADMRQLVAGAPGPEAYADIPKTLVVEADVAPWQTFFLLCARRQFKLLGRDAELLQGRLMQVVLAGFVVGTLFLQIEVSLDNASKFLGVSFTSVAMLAFISLPLTGTVFAHKPTFMKQRALRFFPPSAYGAAFVAQEVPMTIICALIFSIMVYFIAGYTYSAGAFFMYTALLLLSGLVFGALFIVLAALTPTLQVAGGLCGVILLVLILLSGFSIVRQDIPGWWIWGLYCNPMA</sequence>
<feature type="transmembrane region" description="Helical" evidence="7">
    <location>
        <begin position="762"/>
        <end position="785"/>
    </location>
</feature>
<dbReference type="AlphaFoldDB" id="E1Z4C2"/>
<evidence type="ECO:0008006" key="13">
    <source>
        <dbReference type="Google" id="ProtNLM"/>
    </source>
</evidence>
<dbReference type="Gene3D" id="3.40.50.300">
    <property type="entry name" value="P-loop containing nucleotide triphosphate hydrolases"/>
    <property type="match status" value="1"/>
</dbReference>
<keyword evidence="12" id="KW-1185">Reference proteome</keyword>
<keyword evidence="5 7" id="KW-0472">Membrane</keyword>
<dbReference type="STRING" id="554065.E1Z4C2"/>
<feature type="transmembrane region" description="Helical" evidence="7">
    <location>
        <begin position="871"/>
        <end position="892"/>
    </location>
</feature>
<evidence type="ECO:0000259" key="10">
    <source>
        <dbReference type="Pfam" id="PF19055"/>
    </source>
</evidence>